<comment type="caution">
    <text evidence="2">The sequence shown here is derived from an EMBL/GenBank/DDBJ whole genome shotgun (WGS) entry which is preliminary data.</text>
</comment>
<feature type="coiled-coil region" evidence="1">
    <location>
        <begin position="361"/>
        <end position="395"/>
    </location>
</feature>
<protein>
    <recommendedName>
        <fullName evidence="4">Transposase (Putative), gypsy type</fullName>
    </recommendedName>
</protein>
<keyword evidence="3" id="KW-1185">Reference proteome</keyword>
<organism evidence="2 3">
    <name type="scientific">Tanacetum coccineum</name>
    <dbReference type="NCBI Taxonomy" id="301880"/>
    <lineage>
        <taxon>Eukaryota</taxon>
        <taxon>Viridiplantae</taxon>
        <taxon>Streptophyta</taxon>
        <taxon>Embryophyta</taxon>
        <taxon>Tracheophyta</taxon>
        <taxon>Spermatophyta</taxon>
        <taxon>Magnoliopsida</taxon>
        <taxon>eudicotyledons</taxon>
        <taxon>Gunneridae</taxon>
        <taxon>Pentapetalae</taxon>
        <taxon>asterids</taxon>
        <taxon>campanulids</taxon>
        <taxon>Asterales</taxon>
        <taxon>Asteraceae</taxon>
        <taxon>Asteroideae</taxon>
        <taxon>Anthemideae</taxon>
        <taxon>Anthemidinae</taxon>
        <taxon>Tanacetum</taxon>
    </lineage>
</organism>
<name>A0ABQ4WN62_9ASTR</name>
<proteinExistence type="predicted"/>
<keyword evidence="1" id="KW-0175">Coiled coil</keyword>
<gene>
    <name evidence="2" type="ORF">Tco_0627709</name>
</gene>
<sequence>MQRSLLCLVESRVSFRWEVFRDCGWAAAIAVTLLIGRTIFFWIDVAVFPLSIPWFDGVSIVKYPLPVEDIVDLLCVELLNVNRTVIRKYSETFLCLVGLSRSFINNDVHPKLLYDDDEEMGLLDFVKSADPFKVKTGERTLAKDEVPLLTENEGRVISPFADIISLVDHTIQDELKANRVKKKKRVAFVVGSPPIKRVRTKDIIAFDTQPTTADDSDHGENVRTCPPSGRFTVLSSSSADTDIPASPQVVPSTTVVVESEDEVHDTSAPETEVGGLLFRRNVTNGARIDNLTISRNFLDHVTPPSYWDALRNQSNAGFLNSFNVNSAQHTSMVSKLHLRFEHEIMSRENFEKKFTESAAIIQQRDAEIVDLKVKLEKAEREAAEVTTLRQHMSKLEAAATARASEVVALNEQNVELSGKVSALKLVRGELDVKISELTADCNSLRRLDSRIADMKCDMDDHLCPHMFTAITGRRWVVGHGLRLAVYKCAWSVECHIAMGKMISMPLKGLSACTYHVVSCSEDDHGDVDLTPSFNEFLPSLDQVSIPIYSESGEVIREMLLSEVIPSVRRSAKRRGLCPPSSSAPTTSLGVSNYQISTLAQPHDNLFDTGVFDKLVDA</sequence>
<evidence type="ECO:0000256" key="1">
    <source>
        <dbReference type="SAM" id="Coils"/>
    </source>
</evidence>
<dbReference type="EMBL" id="BQNB010008791">
    <property type="protein sequence ID" value="GJS54347.1"/>
    <property type="molecule type" value="Genomic_DNA"/>
</dbReference>
<accession>A0ABQ4WN62</accession>
<reference evidence="2" key="2">
    <citation type="submission" date="2022-01" db="EMBL/GenBank/DDBJ databases">
        <authorList>
            <person name="Yamashiro T."/>
            <person name="Shiraishi A."/>
            <person name="Satake H."/>
            <person name="Nakayama K."/>
        </authorList>
    </citation>
    <scope>NUCLEOTIDE SEQUENCE</scope>
</reference>
<evidence type="ECO:0008006" key="4">
    <source>
        <dbReference type="Google" id="ProtNLM"/>
    </source>
</evidence>
<dbReference type="Proteomes" id="UP001151760">
    <property type="component" value="Unassembled WGS sequence"/>
</dbReference>
<evidence type="ECO:0000313" key="2">
    <source>
        <dbReference type="EMBL" id="GJS54347.1"/>
    </source>
</evidence>
<reference evidence="2" key="1">
    <citation type="journal article" date="2022" name="Int. J. Mol. Sci.">
        <title>Draft Genome of Tanacetum Coccineum: Genomic Comparison of Closely Related Tanacetum-Family Plants.</title>
        <authorList>
            <person name="Yamashiro T."/>
            <person name="Shiraishi A."/>
            <person name="Nakayama K."/>
            <person name="Satake H."/>
        </authorList>
    </citation>
    <scope>NUCLEOTIDE SEQUENCE</scope>
</reference>
<evidence type="ECO:0000313" key="3">
    <source>
        <dbReference type="Proteomes" id="UP001151760"/>
    </source>
</evidence>